<dbReference type="InterPro" id="IPR036770">
    <property type="entry name" value="Ankyrin_rpt-contain_sf"/>
</dbReference>
<name>A0A812NMZ2_9DINO</name>
<dbReference type="Pfam" id="PF00023">
    <property type="entry name" value="Ank"/>
    <property type="match status" value="1"/>
</dbReference>
<gene>
    <name evidence="6" type="primary">Kidins220</name>
    <name evidence="6" type="ORF">SNAT2548_LOCUS16780</name>
</gene>
<keyword evidence="1" id="KW-0677">Repeat</keyword>
<evidence type="ECO:0000313" key="7">
    <source>
        <dbReference type="Proteomes" id="UP000604046"/>
    </source>
</evidence>
<keyword evidence="2 3" id="KW-0040">ANK repeat</keyword>
<reference evidence="6" key="1">
    <citation type="submission" date="2021-02" db="EMBL/GenBank/DDBJ databases">
        <authorList>
            <person name="Dougan E. K."/>
            <person name="Rhodes N."/>
            <person name="Thang M."/>
            <person name="Chan C."/>
        </authorList>
    </citation>
    <scope>NUCLEOTIDE SEQUENCE</scope>
</reference>
<organism evidence="6 7">
    <name type="scientific">Symbiodinium natans</name>
    <dbReference type="NCBI Taxonomy" id="878477"/>
    <lineage>
        <taxon>Eukaryota</taxon>
        <taxon>Sar</taxon>
        <taxon>Alveolata</taxon>
        <taxon>Dinophyceae</taxon>
        <taxon>Suessiales</taxon>
        <taxon>Symbiodiniaceae</taxon>
        <taxon>Symbiodinium</taxon>
    </lineage>
</organism>
<feature type="domain" description="Ubiquitin-like" evidence="5">
    <location>
        <begin position="11"/>
        <end position="79"/>
    </location>
</feature>
<evidence type="ECO:0000256" key="3">
    <source>
        <dbReference type="PROSITE-ProRule" id="PRU00023"/>
    </source>
</evidence>
<dbReference type="PRINTS" id="PR01415">
    <property type="entry name" value="ANKYRIN"/>
</dbReference>
<dbReference type="PROSITE" id="PS50088">
    <property type="entry name" value="ANK_REPEAT"/>
    <property type="match status" value="3"/>
</dbReference>
<dbReference type="Proteomes" id="UP000604046">
    <property type="component" value="Unassembled WGS sequence"/>
</dbReference>
<dbReference type="Pfam" id="PF12796">
    <property type="entry name" value="Ank_2"/>
    <property type="match status" value="1"/>
</dbReference>
<keyword evidence="4" id="KW-1133">Transmembrane helix</keyword>
<feature type="transmembrane region" description="Helical" evidence="4">
    <location>
        <begin position="263"/>
        <end position="286"/>
    </location>
</feature>
<dbReference type="PROSITE" id="PS50053">
    <property type="entry name" value="UBIQUITIN_2"/>
    <property type="match status" value="1"/>
</dbReference>
<dbReference type="PANTHER" id="PTHR24171">
    <property type="entry name" value="ANKYRIN REPEAT DOMAIN-CONTAINING PROTEIN 39-RELATED"/>
    <property type="match status" value="1"/>
</dbReference>
<dbReference type="Gene3D" id="1.25.40.20">
    <property type="entry name" value="Ankyrin repeat-containing domain"/>
    <property type="match status" value="1"/>
</dbReference>
<dbReference type="SMART" id="SM00248">
    <property type="entry name" value="ANK"/>
    <property type="match status" value="4"/>
</dbReference>
<feature type="transmembrane region" description="Helical" evidence="4">
    <location>
        <begin position="292"/>
        <end position="311"/>
    </location>
</feature>
<dbReference type="OrthoDB" id="444338at2759"/>
<dbReference type="AlphaFoldDB" id="A0A812NMZ2"/>
<feature type="repeat" description="ANK" evidence="3">
    <location>
        <begin position="126"/>
        <end position="158"/>
    </location>
</feature>
<dbReference type="SUPFAM" id="SSF54236">
    <property type="entry name" value="Ubiquitin-like"/>
    <property type="match status" value="1"/>
</dbReference>
<evidence type="ECO:0000256" key="4">
    <source>
        <dbReference type="SAM" id="Phobius"/>
    </source>
</evidence>
<dbReference type="SUPFAM" id="SSF48403">
    <property type="entry name" value="Ankyrin repeat"/>
    <property type="match status" value="1"/>
</dbReference>
<evidence type="ECO:0000313" key="6">
    <source>
        <dbReference type="EMBL" id="CAE7320164.1"/>
    </source>
</evidence>
<evidence type="ECO:0000256" key="2">
    <source>
        <dbReference type="ARBA" id="ARBA00023043"/>
    </source>
</evidence>
<feature type="repeat" description="ANK" evidence="3">
    <location>
        <begin position="160"/>
        <end position="192"/>
    </location>
</feature>
<dbReference type="InterPro" id="IPR029071">
    <property type="entry name" value="Ubiquitin-like_domsf"/>
</dbReference>
<dbReference type="CDD" id="cd17039">
    <property type="entry name" value="Ubl_ubiquitin_like"/>
    <property type="match status" value="1"/>
</dbReference>
<dbReference type="EMBL" id="CAJNDS010002091">
    <property type="protein sequence ID" value="CAE7320164.1"/>
    <property type="molecule type" value="Genomic_DNA"/>
</dbReference>
<evidence type="ECO:0000256" key="1">
    <source>
        <dbReference type="ARBA" id="ARBA00022737"/>
    </source>
</evidence>
<dbReference type="PROSITE" id="PS50297">
    <property type="entry name" value="ANK_REP_REGION"/>
    <property type="match status" value="3"/>
</dbReference>
<dbReference type="InterPro" id="IPR000626">
    <property type="entry name" value="Ubiquitin-like_dom"/>
</dbReference>
<feature type="repeat" description="ANK" evidence="3">
    <location>
        <begin position="193"/>
        <end position="225"/>
    </location>
</feature>
<dbReference type="InterPro" id="IPR002110">
    <property type="entry name" value="Ankyrin_rpt"/>
</dbReference>
<protein>
    <submittedName>
        <fullName evidence="6">Kidins220 protein</fullName>
    </submittedName>
</protein>
<accession>A0A812NMZ2</accession>
<proteinExistence type="predicted"/>
<evidence type="ECO:0000259" key="5">
    <source>
        <dbReference type="PROSITE" id="PS50053"/>
    </source>
</evidence>
<keyword evidence="4" id="KW-0472">Membrane</keyword>
<comment type="caution">
    <text evidence="6">The sequence shown here is derived from an EMBL/GenBank/DDBJ whole genome shotgun (WGS) entry which is preliminary data.</text>
</comment>
<sequence length="345" mass="37277">MLRCSGLRVSLAANLKALKRSTLNRGKFDQTVATVPAAHYADARSLKQHLQHLLNISRFRQRLIHGGAVLDDAATVASLTDVELVVLPFSTDSDVRKFIHEALHGQVAEVEEMLQENCDPNVFDVRGYTALMYASCTGHVEMVQLLLEAMADPDLPAVITGETALFGAALRGKEEAVQVLLQAGACVNATSTNGVTALMNASHRGRVKVVRLLVAAEADTNLAAKNGATALTNAALARKMETMQLLLDAEADSRRAVPRCVGLCTLFLFLISCEIFFSALTFMAGASMHQRLVATIGILATSLCVGGRVQVLCRSYVPWLAFASLTRAARRSRVCSRRFRPPSTL</sequence>
<keyword evidence="4" id="KW-0812">Transmembrane</keyword>
<keyword evidence="7" id="KW-1185">Reference proteome</keyword>